<keyword evidence="2" id="KW-1185">Reference proteome</keyword>
<accession>A0ABQ9HD34</accession>
<evidence type="ECO:0000313" key="2">
    <source>
        <dbReference type="Proteomes" id="UP001159363"/>
    </source>
</evidence>
<organism evidence="1 2">
    <name type="scientific">Dryococelus australis</name>
    <dbReference type="NCBI Taxonomy" id="614101"/>
    <lineage>
        <taxon>Eukaryota</taxon>
        <taxon>Metazoa</taxon>
        <taxon>Ecdysozoa</taxon>
        <taxon>Arthropoda</taxon>
        <taxon>Hexapoda</taxon>
        <taxon>Insecta</taxon>
        <taxon>Pterygota</taxon>
        <taxon>Neoptera</taxon>
        <taxon>Polyneoptera</taxon>
        <taxon>Phasmatodea</taxon>
        <taxon>Verophasmatodea</taxon>
        <taxon>Anareolatae</taxon>
        <taxon>Phasmatidae</taxon>
        <taxon>Eurycanthinae</taxon>
        <taxon>Dryococelus</taxon>
    </lineage>
</organism>
<comment type="caution">
    <text evidence="1">The sequence shown here is derived from an EMBL/GenBank/DDBJ whole genome shotgun (WGS) entry which is preliminary data.</text>
</comment>
<gene>
    <name evidence="1" type="ORF">PR048_018633</name>
</gene>
<dbReference type="EMBL" id="JARBHB010000006">
    <property type="protein sequence ID" value="KAJ8882145.1"/>
    <property type="molecule type" value="Genomic_DNA"/>
</dbReference>
<proteinExistence type="predicted"/>
<sequence>MIVRLQLLRVVSDIDYRRGRDRRSRWLRTTSLRVSTLNCFSANAISKNGVDWICGAPRATNGVAIDKSRHESDRTQLRTTKATYPSGNSPPQTQQALEDALMEKWGGLPELNVWRLVRSARRRCEAVIRASADHRCREIRILTQPVLVNSDAYRGEPLSGLQVNYGASSLRDVVQEILEKMTGGYVALKLLSFQTVELYDVRRSAPSIIAAVCVFSMQDSRHSCKVNIPSKNVATFTCMGPRWLSASQQGEPGSIPRRVTGFLQVGIVSDDATGWRVSRGSPVSPALSFRRCSILTAITLNRSQDLAVKSRPNLFTCLGNDSGGTGDWLCGAAVQAAILDDVYQNFLLSYST</sequence>
<protein>
    <submittedName>
        <fullName evidence="1">Uncharacterized protein</fullName>
    </submittedName>
</protein>
<reference evidence="1 2" key="1">
    <citation type="submission" date="2023-02" db="EMBL/GenBank/DDBJ databases">
        <title>LHISI_Scaffold_Assembly.</title>
        <authorList>
            <person name="Stuart O.P."/>
            <person name="Cleave R."/>
            <person name="Magrath M.J.L."/>
            <person name="Mikheyev A.S."/>
        </authorList>
    </citation>
    <scope>NUCLEOTIDE SEQUENCE [LARGE SCALE GENOMIC DNA]</scope>
    <source>
        <strain evidence="1">Daus_M_001</strain>
        <tissue evidence="1">Leg muscle</tissue>
    </source>
</reference>
<evidence type="ECO:0000313" key="1">
    <source>
        <dbReference type="EMBL" id="KAJ8882145.1"/>
    </source>
</evidence>
<dbReference type="Proteomes" id="UP001159363">
    <property type="component" value="Chromosome 5"/>
</dbReference>
<name>A0ABQ9HD34_9NEOP</name>